<reference evidence="2" key="1">
    <citation type="submission" date="2022-03" db="EMBL/GenBank/DDBJ databases">
        <authorList>
            <person name="Alioto T."/>
            <person name="Alioto T."/>
            <person name="Gomez Garrido J."/>
        </authorList>
    </citation>
    <scope>NUCLEOTIDE SEQUENCE</scope>
</reference>
<name>A0AAD1SGF7_PELCU</name>
<dbReference type="Proteomes" id="UP001295444">
    <property type="component" value="Chromosome 06"/>
</dbReference>
<protein>
    <recommendedName>
        <fullName evidence="4">L1 transposable element RRM domain-containing protein</fullName>
    </recommendedName>
</protein>
<feature type="region of interest" description="Disordered" evidence="1">
    <location>
        <begin position="96"/>
        <end position="115"/>
    </location>
</feature>
<accession>A0AAD1SGF7</accession>
<evidence type="ECO:0000256" key="1">
    <source>
        <dbReference type="SAM" id="MobiDB-lite"/>
    </source>
</evidence>
<dbReference type="EMBL" id="OW240917">
    <property type="protein sequence ID" value="CAH2301031.1"/>
    <property type="molecule type" value="Genomic_DNA"/>
</dbReference>
<feature type="compositionally biased region" description="Low complexity" evidence="1">
    <location>
        <begin position="42"/>
        <end position="57"/>
    </location>
</feature>
<evidence type="ECO:0008006" key="4">
    <source>
        <dbReference type="Google" id="ProtNLM"/>
    </source>
</evidence>
<keyword evidence="3" id="KW-1185">Reference proteome</keyword>
<organism evidence="2 3">
    <name type="scientific">Pelobates cultripes</name>
    <name type="common">Western spadefoot toad</name>
    <dbReference type="NCBI Taxonomy" id="61616"/>
    <lineage>
        <taxon>Eukaryota</taxon>
        <taxon>Metazoa</taxon>
        <taxon>Chordata</taxon>
        <taxon>Craniata</taxon>
        <taxon>Vertebrata</taxon>
        <taxon>Euteleostomi</taxon>
        <taxon>Amphibia</taxon>
        <taxon>Batrachia</taxon>
        <taxon>Anura</taxon>
        <taxon>Pelobatoidea</taxon>
        <taxon>Pelobatidae</taxon>
        <taxon>Pelobates</taxon>
    </lineage>
</organism>
<dbReference type="PANTHER" id="PTHR11505">
    <property type="entry name" value="L1 TRANSPOSABLE ELEMENT-RELATED"/>
    <property type="match status" value="1"/>
</dbReference>
<evidence type="ECO:0000313" key="2">
    <source>
        <dbReference type="EMBL" id="CAH2301031.1"/>
    </source>
</evidence>
<proteinExistence type="predicted"/>
<gene>
    <name evidence="2" type="ORF">PECUL_23A026485</name>
</gene>
<sequence length="335" mass="37761">MGRTKRTQMTPSTPRTQGEALSASIRAYLCTAGILASQHEASNMAPSSPSSTISEDSQQPTDLRDSSPPDWTTLRTEITTLRSSLSALEGRVEALETAGTPAPSNTQKTPDTQSRQITDLRLHVEDLDNRSRRHNIRVRGLQESQGPEDLKDALIPIFINSPMNRPPEARLYIDRAHHTLHPKPPPSALPRDVICHIQNFQLKEAIMKAARSERTWRIGRHRVELYNNLSHITLQTRRALRPVTTALQDQQIRYRRQLPFSLVARKGTMEATIRTPEDVPIFLEALGLPPIQIRDWTNCPLNDRLMSRLVTHTFPSDEQYVGMAPPRCTRGVTDA</sequence>
<feature type="region of interest" description="Disordered" evidence="1">
    <location>
        <begin position="40"/>
        <end position="72"/>
    </location>
</feature>
<dbReference type="Gene3D" id="3.30.70.1820">
    <property type="entry name" value="L1 transposable element, RRM domain"/>
    <property type="match status" value="1"/>
</dbReference>
<feature type="compositionally biased region" description="Polar residues" evidence="1">
    <location>
        <begin position="102"/>
        <end position="115"/>
    </location>
</feature>
<evidence type="ECO:0000313" key="3">
    <source>
        <dbReference type="Proteomes" id="UP001295444"/>
    </source>
</evidence>
<dbReference type="InterPro" id="IPR004244">
    <property type="entry name" value="Transposase_22"/>
</dbReference>
<dbReference type="AlphaFoldDB" id="A0AAD1SGF7"/>